<dbReference type="EMBL" id="GL988047">
    <property type="protein sequence ID" value="EGS17232.1"/>
    <property type="molecule type" value="Genomic_DNA"/>
</dbReference>
<dbReference type="Proteomes" id="UP000008066">
    <property type="component" value="Unassembled WGS sequence"/>
</dbReference>
<feature type="transmembrane region" description="Helical" evidence="3">
    <location>
        <begin position="31"/>
        <end position="49"/>
    </location>
</feature>
<feature type="coiled-coil region" evidence="1">
    <location>
        <begin position="50"/>
        <end position="77"/>
    </location>
</feature>
<dbReference type="InterPro" id="IPR011431">
    <property type="entry name" value="Trafficking_Pga2"/>
</dbReference>
<evidence type="ECO:0000313" key="5">
    <source>
        <dbReference type="Proteomes" id="UP000008066"/>
    </source>
</evidence>
<evidence type="ECO:0000256" key="3">
    <source>
        <dbReference type="SAM" id="Phobius"/>
    </source>
</evidence>
<feature type="region of interest" description="Disordered" evidence="2">
    <location>
        <begin position="83"/>
        <end position="118"/>
    </location>
</feature>
<evidence type="ECO:0000256" key="2">
    <source>
        <dbReference type="SAM" id="MobiDB-lite"/>
    </source>
</evidence>
<dbReference type="eggNOG" id="ENOG502S828">
    <property type="taxonomic scope" value="Eukaryota"/>
</dbReference>
<dbReference type="AlphaFoldDB" id="G0SG93"/>
<organism evidence="5">
    <name type="scientific">Chaetomium thermophilum (strain DSM 1495 / CBS 144.50 / IMI 039719)</name>
    <name type="common">Thermochaetoides thermophila</name>
    <dbReference type="NCBI Taxonomy" id="759272"/>
    <lineage>
        <taxon>Eukaryota</taxon>
        <taxon>Fungi</taxon>
        <taxon>Dikarya</taxon>
        <taxon>Ascomycota</taxon>
        <taxon>Pezizomycotina</taxon>
        <taxon>Sordariomycetes</taxon>
        <taxon>Sordariomycetidae</taxon>
        <taxon>Sordariales</taxon>
        <taxon>Chaetomiaceae</taxon>
        <taxon>Thermochaetoides</taxon>
    </lineage>
</organism>
<protein>
    <submittedName>
        <fullName evidence="4">Uncharacterized protein</fullName>
    </submittedName>
</protein>
<accession>G0SG93</accession>
<dbReference type="STRING" id="759272.G0SG93"/>
<keyword evidence="5" id="KW-1185">Reference proteome</keyword>
<dbReference type="PANTHER" id="PTHR28199:SF1">
    <property type="entry name" value="PROCESSING OF GAS1 AND ALP PROTEIN 2"/>
    <property type="match status" value="1"/>
</dbReference>
<dbReference type="KEGG" id="cthr:CTHT_0065510"/>
<keyword evidence="3" id="KW-0812">Transmembrane</keyword>
<dbReference type="HOGENOM" id="CLU_121099_1_1_1"/>
<evidence type="ECO:0000313" key="4">
    <source>
        <dbReference type="EMBL" id="EGS17232.1"/>
    </source>
</evidence>
<feature type="region of interest" description="Disordered" evidence="2">
    <location>
        <begin position="131"/>
        <end position="150"/>
    </location>
</feature>
<dbReference type="OrthoDB" id="4227028at2759"/>
<dbReference type="RefSeq" id="XP_006696850.1">
    <property type="nucleotide sequence ID" value="XM_006696787.1"/>
</dbReference>
<name>G0SG93_CHATD</name>
<proteinExistence type="predicted"/>
<reference evidence="4 5" key="1">
    <citation type="journal article" date="2011" name="Cell">
        <title>Insight into structure and assembly of the nuclear pore complex by utilizing the genome of a eukaryotic thermophile.</title>
        <authorList>
            <person name="Amlacher S."/>
            <person name="Sarges P."/>
            <person name="Flemming D."/>
            <person name="van Noort V."/>
            <person name="Kunze R."/>
            <person name="Devos D.P."/>
            <person name="Arumugam M."/>
            <person name="Bork P."/>
            <person name="Hurt E."/>
        </authorList>
    </citation>
    <scope>NUCLEOTIDE SEQUENCE [LARGE SCALE GENOMIC DNA]</scope>
    <source>
        <strain evidence="5">DSM 1495 / CBS 144.50 / IMI 039719</strain>
    </source>
</reference>
<feature type="compositionally biased region" description="Acidic residues" evidence="2">
    <location>
        <begin position="94"/>
        <end position="106"/>
    </location>
</feature>
<dbReference type="GeneID" id="18260589"/>
<dbReference type="GO" id="GO:0015031">
    <property type="term" value="P:protein transport"/>
    <property type="evidence" value="ECO:0007669"/>
    <property type="project" value="TreeGrafter"/>
</dbReference>
<keyword evidence="1" id="KW-0175">Coiled coil</keyword>
<dbReference type="OMA" id="FFGQLYT"/>
<sequence length="150" mass="17465">MEGFGNFTAMIGNRFVTNLKGSFADMTPEKFIRIVIIVGTYMLMRPYLIKLGGKRQLKRYEEEAARAEAEAKARAKVKITPNDLRGLTKSPYDSDGESEDEDDIEEFTGPRWGERKKKQQKKLIKQLEKRLQETKEEQEDKDIEEFLIKE</sequence>
<keyword evidence="3" id="KW-1133">Transmembrane helix</keyword>
<dbReference type="PANTHER" id="PTHR28199">
    <property type="entry name" value="PROCESSING OF GAS1 AND ALP PROTEIN 2"/>
    <property type="match status" value="1"/>
</dbReference>
<gene>
    <name evidence="4" type="ORF">CTHT_0065510</name>
</gene>
<keyword evidence="3" id="KW-0472">Membrane</keyword>
<dbReference type="Pfam" id="PF07543">
    <property type="entry name" value="PGA2"/>
    <property type="match status" value="1"/>
</dbReference>
<evidence type="ECO:0000256" key="1">
    <source>
        <dbReference type="SAM" id="Coils"/>
    </source>
</evidence>